<keyword evidence="3" id="KW-0210">Decarboxylase</keyword>
<keyword evidence="4 7" id="KW-0663">Pyridoxal phosphate</keyword>
<dbReference type="EMBL" id="CAXITT010000004">
    <property type="protein sequence ID" value="CAL1526299.1"/>
    <property type="molecule type" value="Genomic_DNA"/>
</dbReference>
<dbReference type="GO" id="GO:0016831">
    <property type="term" value="F:carboxy-lyase activity"/>
    <property type="evidence" value="ECO:0007669"/>
    <property type="project" value="UniProtKB-KW"/>
</dbReference>
<keyword evidence="5" id="KW-0456">Lyase</keyword>
<dbReference type="InterPro" id="IPR015421">
    <property type="entry name" value="PyrdxlP-dep_Trfase_major"/>
</dbReference>
<comment type="similarity">
    <text evidence="2">Belongs to the group II decarboxylase family.</text>
</comment>
<evidence type="ECO:0000256" key="8">
    <source>
        <dbReference type="SAM" id="MobiDB-lite"/>
    </source>
</evidence>
<dbReference type="AlphaFoldDB" id="A0AAV2GXY3"/>
<dbReference type="GO" id="GO:0030170">
    <property type="term" value="F:pyridoxal phosphate binding"/>
    <property type="evidence" value="ECO:0007669"/>
    <property type="project" value="InterPro"/>
</dbReference>
<evidence type="ECO:0000256" key="5">
    <source>
        <dbReference type="ARBA" id="ARBA00023239"/>
    </source>
</evidence>
<sequence>MATAIALSSSKSEQELTVADTLVEAKLSKPKISNGEVAPRSMENTFLKNLMDPLADELEKSVAKTNDLLDKISSDLEAERKQRFRKILHPHIPEELQGGGKKEEEVMQLVDQLIFYEEVGDGKDEVQINESAQLQELDETGKLTVTAHSLAAHFTTLEPAALERAASKLDSDCRLWLSRLFRFKNSVPVYHDKRYEGLARIGQLALYTKYPKFATEGFEALYSRPPVIYISGAAPPGLGQYLCQQLGLPLSCTCTVPCNTMFGASSKMDVAMLEKLIQDDIAAAKTPVLLVAYAGTPIVGHVDNLQRLQEISKVNNIWLHVEGNNLATLAMFSVPTSVESATSGDSITLDLSKWLGVPALPYITLFKDSDQNMTDAAGLTTVDAKLQLKCLPLWMCLQSLGHEGMVNRIKSSCELAKTLFDNLDKLSTIKQISREKKKREKEIKNVKDLITKAISALLVFEIVTPTVVFKYAEDNSGPGAVVAPYSGVKLEDPNEDKDAVYFDALNTWLAEALQVANPNVPIDLVEVDKEGVCIRYSPLETAQVKGTTKEEIEQFVESLKSNLSVLNATTVQRRKFKNIVSNHKNLRLVDLDSWAGLGAVSYIPEAFVNKLGDLTDKEKIEINNLNSELVHKLKAQDTAFSTGHNAEGIVCVRFGLITSDTDVDELVSLVYSTGKEVEESSKFLESMSEMIRKGIAEANKELEKENTEKLMHEGVLRQVPVVSSILNWWSPAKEQVKGRAFNLTSGKIIPTTDTYKYHMQIQEDGSTVAVPGSPRGNGTVKATPPQSPTESIKTAGEVKAQLASQSAAGAASSSPTPPPVPAAQPQQQNSGASTVLPDVVSTKSTVGGASEVSEQESITS</sequence>
<dbReference type="InterPro" id="IPR055103">
    <property type="entry name" value="PDXDC1-like_2nd"/>
</dbReference>
<evidence type="ECO:0000256" key="1">
    <source>
        <dbReference type="ARBA" id="ARBA00001933"/>
    </source>
</evidence>
<comment type="cofactor">
    <cofactor evidence="1 7">
        <name>pyridoxal 5'-phosphate</name>
        <dbReference type="ChEBI" id="CHEBI:597326"/>
    </cofactor>
</comment>
<evidence type="ECO:0000259" key="10">
    <source>
        <dbReference type="Pfam" id="PF22937"/>
    </source>
</evidence>
<dbReference type="SUPFAM" id="SSF53383">
    <property type="entry name" value="PLP-dependent transferases"/>
    <property type="match status" value="1"/>
</dbReference>
<feature type="region of interest" description="Disordered" evidence="8">
    <location>
        <begin position="766"/>
        <end position="860"/>
    </location>
</feature>
<dbReference type="GO" id="GO:0019752">
    <property type="term" value="P:carboxylic acid metabolic process"/>
    <property type="evidence" value="ECO:0007669"/>
    <property type="project" value="InterPro"/>
</dbReference>
<keyword evidence="12" id="KW-1185">Reference proteome</keyword>
<evidence type="ECO:0000259" key="9">
    <source>
        <dbReference type="Pfam" id="PF22930"/>
    </source>
</evidence>
<evidence type="ECO:0000313" key="12">
    <source>
        <dbReference type="Proteomes" id="UP001497497"/>
    </source>
</evidence>
<dbReference type="InterPro" id="IPR055102">
    <property type="entry name" value="PDXDC1-like_3rd"/>
</dbReference>
<organism evidence="11 12">
    <name type="scientific">Lymnaea stagnalis</name>
    <name type="common">Great pond snail</name>
    <name type="synonym">Helix stagnalis</name>
    <dbReference type="NCBI Taxonomy" id="6523"/>
    <lineage>
        <taxon>Eukaryota</taxon>
        <taxon>Metazoa</taxon>
        <taxon>Spiralia</taxon>
        <taxon>Lophotrochozoa</taxon>
        <taxon>Mollusca</taxon>
        <taxon>Gastropoda</taxon>
        <taxon>Heterobranchia</taxon>
        <taxon>Euthyneura</taxon>
        <taxon>Panpulmonata</taxon>
        <taxon>Hygrophila</taxon>
        <taxon>Lymnaeoidea</taxon>
        <taxon>Lymnaeidae</taxon>
        <taxon>Lymnaea</taxon>
    </lineage>
</organism>
<evidence type="ECO:0000256" key="6">
    <source>
        <dbReference type="ARBA" id="ARBA00047190"/>
    </source>
</evidence>
<gene>
    <name evidence="11" type="ORF">GSLYS_00000476001</name>
</gene>
<dbReference type="InterPro" id="IPR015424">
    <property type="entry name" value="PyrdxlP-dep_Trfase"/>
</dbReference>
<evidence type="ECO:0000256" key="3">
    <source>
        <dbReference type="ARBA" id="ARBA00022793"/>
    </source>
</evidence>
<evidence type="ECO:0000313" key="11">
    <source>
        <dbReference type="EMBL" id="CAL1526299.1"/>
    </source>
</evidence>
<dbReference type="Proteomes" id="UP001497497">
    <property type="component" value="Unassembled WGS sequence"/>
</dbReference>
<accession>A0AAV2GXY3</accession>
<feature type="domain" description="PDXDC1/PDXD2 second" evidence="9">
    <location>
        <begin position="464"/>
        <end position="569"/>
    </location>
</feature>
<dbReference type="Pfam" id="PF00282">
    <property type="entry name" value="Pyridoxal_deC"/>
    <property type="match status" value="1"/>
</dbReference>
<dbReference type="InterPro" id="IPR002129">
    <property type="entry name" value="PyrdxlP-dep_de-COase"/>
</dbReference>
<dbReference type="Pfam" id="PF22930">
    <property type="entry name" value="PDXDC1-like_cen"/>
    <property type="match status" value="1"/>
</dbReference>
<dbReference type="Gene3D" id="3.40.640.10">
    <property type="entry name" value="Type I PLP-dependent aspartate aminotransferase-like (Major domain)"/>
    <property type="match status" value="1"/>
</dbReference>
<comment type="caution">
    <text evidence="11">The sequence shown here is derived from an EMBL/GenBank/DDBJ whole genome shotgun (WGS) entry which is preliminary data.</text>
</comment>
<dbReference type="FunFam" id="3.40.640.10:FF:000036">
    <property type="entry name" value="pyridoxal-dependent decarboxylase domain-containing protein 1 isoform X2"/>
    <property type="match status" value="1"/>
</dbReference>
<evidence type="ECO:0000256" key="2">
    <source>
        <dbReference type="ARBA" id="ARBA00009533"/>
    </source>
</evidence>
<feature type="compositionally biased region" description="Low complexity" evidence="8">
    <location>
        <begin position="800"/>
        <end position="814"/>
    </location>
</feature>
<dbReference type="PANTHER" id="PTHR42735:SF1">
    <property type="entry name" value="PYRIDOXAL-DEPENDENT DECARBOXYLASE DOMAIN-CONTAINING PROTEIN 1-RELATED"/>
    <property type="match status" value="1"/>
</dbReference>
<feature type="domain" description="PDXDC1-like third" evidence="10">
    <location>
        <begin position="576"/>
        <end position="682"/>
    </location>
</feature>
<dbReference type="InterPro" id="IPR050477">
    <property type="entry name" value="GrpII_AminoAcid_Decarb"/>
</dbReference>
<name>A0AAV2GXY3_LYMST</name>
<reference evidence="11 12" key="1">
    <citation type="submission" date="2024-04" db="EMBL/GenBank/DDBJ databases">
        <authorList>
            <consortium name="Genoscope - CEA"/>
            <person name="William W."/>
        </authorList>
    </citation>
    <scope>NUCLEOTIDE SEQUENCE [LARGE SCALE GENOMIC DNA]</scope>
</reference>
<proteinExistence type="inferred from homology"/>
<feature type="modified residue" description="N6-(pyridoxal phosphate)lysine" evidence="7">
    <location>
        <position position="353"/>
    </location>
</feature>
<protein>
    <recommendedName>
        <fullName evidence="6">Pyridoxal-dependent decarboxylase domain-containing protein 1</fullName>
    </recommendedName>
</protein>
<evidence type="ECO:0000256" key="4">
    <source>
        <dbReference type="ARBA" id="ARBA00022898"/>
    </source>
</evidence>
<dbReference type="PANTHER" id="PTHR42735">
    <property type="match status" value="1"/>
</dbReference>
<dbReference type="Pfam" id="PF22937">
    <property type="entry name" value="PDXDC1-like_cen2"/>
    <property type="match status" value="1"/>
</dbReference>
<evidence type="ECO:0000256" key="7">
    <source>
        <dbReference type="PIRSR" id="PIRSR602129-50"/>
    </source>
</evidence>